<name>A0A062UGC9_9PROT</name>
<dbReference type="PATRIC" id="fig|1280946.3.peg.243"/>
<dbReference type="AlphaFoldDB" id="A0A062UGC9"/>
<dbReference type="InterPro" id="IPR021253">
    <property type="entry name" value="ZrgA-like"/>
</dbReference>
<organism evidence="2 3">
    <name type="scientific">Hyphomonas beringensis</name>
    <dbReference type="NCBI Taxonomy" id="1280946"/>
    <lineage>
        <taxon>Bacteria</taxon>
        <taxon>Pseudomonadati</taxon>
        <taxon>Pseudomonadota</taxon>
        <taxon>Alphaproteobacteria</taxon>
        <taxon>Hyphomonadales</taxon>
        <taxon>Hyphomonadaceae</taxon>
        <taxon>Hyphomonas</taxon>
    </lineage>
</organism>
<feature type="region of interest" description="Disordered" evidence="1">
    <location>
        <begin position="61"/>
        <end position="93"/>
    </location>
</feature>
<dbReference type="eggNOG" id="COG4531">
    <property type="taxonomic scope" value="Bacteria"/>
</dbReference>
<evidence type="ECO:0000313" key="3">
    <source>
        <dbReference type="Proteomes" id="UP000027037"/>
    </source>
</evidence>
<dbReference type="EMBL" id="AWFF01000001">
    <property type="protein sequence ID" value="KCZ57387.1"/>
    <property type="molecule type" value="Genomic_DNA"/>
</dbReference>
<keyword evidence="3" id="KW-1185">Reference proteome</keyword>
<dbReference type="Pfam" id="PF10986">
    <property type="entry name" value="ZrgA"/>
    <property type="match status" value="1"/>
</dbReference>
<evidence type="ECO:0008006" key="4">
    <source>
        <dbReference type="Google" id="ProtNLM"/>
    </source>
</evidence>
<reference evidence="2 3" key="1">
    <citation type="journal article" date="2014" name="Antonie Van Leeuwenhoek">
        <title>Hyphomonas beringensis sp. nov. and Hyphomonas chukchiensis sp. nov., isolated from surface seawater of the Bering Sea and Chukchi Sea.</title>
        <authorList>
            <person name="Li C."/>
            <person name="Lai Q."/>
            <person name="Li G."/>
            <person name="Dong C."/>
            <person name="Wang J."/>
            <person name="Liao Y."/>
            <person name="Shao Z."/>
        </authorList>
    </citation>
    <scope>NUCLEOTIDE SEQUENCE [LARGE SCALE GENOMIC DNA]</scope>
    <source>
        <strain evidence="2 3">25B14_1</strain>
    </source>
</reference>
<dbReference type="STRING" id="1280946.HY29_01270"/>
<accession>A0A062UGC9</accession>
<feature type="compositionally biased region" description="Basic and acidic residues" evidence="1">
    <location>
        <begin position="67"/>
        <end position="78"/>
    </location>
</feature>
<evidence type="ECO:0000313" key="2">
    <source>
        <dbReference type="EMBL" id="KCZ57387.1"/>
    </source>
</evidence>
<gene>
    <name evidence="2" type="ORF">HY29_01270</name>
</gene>
<sequence>MAIVIENDAVSVSLMSPMYNITGFEHAPETDAQRVTLQSALSTLADGSQLFEVNETAGCVQSSEHNNLSDEKAHHEAEHEDETDHDDGDHDHKDLEADYEFTCSHASKLKSVHVGLFDHFENLYTINTVLMRNGRQAAVKLTPSNAILTLDDLF</sequence>
<dbReference type="Proteomes" id="UP000027037">
    <property type="component" value="Unassembled WGS sequence"/>
</dbReference>
<protein>
    <recommendedName>
        <fullName evidence="4">DUF2796 domain-containing protein</fullName>
    </recommendedName>
</protein>
<comment type="caution">
    <text evidence="2">The sequence shown here is derived from an EMBL/GenBank/DDBJ whole genome shotgun (WGS) entry which is preliminary data.</text>
</comment>
<proteinExistence type="predicted"/>
<evidence type="ECO:0000256" key="1">
    <source>
        <dbReference type="SAM" id="MobiDB-lite"/>
    </source>
</evidence>